<protein>
    <submittedName>
        <fullName evidence="2">Uncharacterized protein</fullName>
    </submittedName>
</protein>
<evidence type="ECO:0000256" key="1">
    <source>
        <dbReference type="SAM" id="MobiDB-lite"/>
    </source>
</evidence>
<evidence type="ECO:0000313" key="3">
    <source>
        <dbReference type="Proteomes" id="UP000799757"/>
    </source>
</evidence>
<dbReference type="EMBL" id="MU002367">
    <property type="protein sequence ID" value="KAF2787052.1"/>
    <property type="molecule type" value="Genomic_DNA"/>
</dbReference>
<sequence>MATPTGFHLPIPSATALADALEKVQRERDDATPELDCFGDIEHDYKYECEQQLNRLTHPKVDQLRSRITDTAYYRREVEFYCSTYAQMIFDKLERKHEPDGRLTLDGLRGMKTSCRRLLAANGLTGESLRKKRFDITDQSYWKPEAELLQELAAIRATHLQAKRARDLAKAKTKKPPRPPTRKSSRKRKQATT</sequence>
<organism evidence="2 3">
    <name type="scientific">Melanomma pulvis-pyrius CBS 109.77</name>
    <dbReference type="NCBI Taxonomy" id="1314802"/>
    <lineage>
        <taxon>Eukaryota</taxon>
        <taxon>Fungi</taxon>
        <taxon>Dikarya</taxon>
        <taxon>Ascomycota</taxon>
        <taxon>Pezizomycotina</taxon>
        <taxon>Dothideomycetes</taxon>
        <taxon>Pleosporomycetidae</taxon>
        <taxon>Pleosporales</taxon>
        <taxon>Melanommataceae</taxon>
        <taxon>Melanomma</taxon>
    </lineage>
</organism>
<feature type="compositionally biased region" description="Basic residues" evidence="1">
    <location>
        <begin position="171"/>
        <end position="193"/>
    </location>
</feature>
<keyword evidence="3" id="KW-1185">Reference proteome</keyword>
<gene>
    <name evidence="2" type="ORF">K505DRAFT_134033</name>
</gene>
<feature type="region of interest" description="Disordered" evidence="1">
    <location>
        <begin position="163"/>
        <end position="193"/>
    </location>
</feature>
<dbReference type="OrthoDB" id="3791818at2759"/>
<accession>A0A6A6WSK3</accession>
<evidence type="ECO:0000313" key="2">
    <source>
        <dbReference type="EMBL" id="KAF2787052.1"/>
    </source>
</evidence>
<proteinExistence type="predicted"/>
<dbReference type="Proteomes" id="UP000799757">
    <property type="component" value="Unassembled WGS sequence"/>
</dbReference>
<reference evidence="2" key="1">
    <citation type="journal article" date="2020" name="Stud. Mycol.">
        <title>101 Dothideomycetes genomes: a test case for predicting lifestyles and emergence of pathogens.</title>
        <authorList>
            <person name="Haridas S."/>
            <person name="Albert R."/>
            <person name="Binder M."/>
            <person name="Bloem J."/>
            <person name="Labutti K."/>
            <person name="Salamov A."/>
            <person name="Andreopoulos B."/>
            <person name="Baker S."/>
            <person name="Barry K."/>
            <person name="Bills G."/>
            <person name="Bluhm B."/>
            <person name="Cannon C."/>
            <person name="Castanera R."/>
            <person name="Culley D."/>
            <person name="Daum C."/>
            <person name="Ezra D."/>
            <person name="Gonzalez J."/>
            <person name="Henrissat B."/>
            <person name="Kuo A."/>
            <person name="Liang C."/>
            <person name="Lipzen A."/>
            <person name="Lutzoni F."/>
            <person name="Magnuson J."/>
            <person name="Mondo S."/>
            <person name="Nolan M."/>
            <person name="Ohm R."/>
            <person name="Pangilinan J."/>
            <person name="Park H.-J."/>
            <person name="Ramirez L."/>
            <person name="Alfaro M."/>
            <person name="Sun H."/>
            <person name="Tritt A."/>
            <person name="Yoshinaga Y."/>
            <person name="Zwiers L.-H."/>
            <person name="Turgeon B."/>
            <person name="Goodwin S."/>
            <person name="Spatafora J."/>
            <person name="Crous P."/>
            <person name="Grigoriev I."/>
        </authorList>
    </citation>
    <scope>NUCLEOTIDE SEQUENCE</scope>
    <source>
        <strain evidence="2">CBS 109.77</strain>
    </source>
</reference>
<name>A0A6A6WSK3_9PLEO</name>
<dbReference type="AlphaFoldDB" id="A0A6A6WSK3"/>